<dbReference type="GO" id="GO:0008233">
    <property type="term" value="F:peptidase activity"/>
    <property type="evidence" value="ECO:0007669"/>
    <property type="project" value="UniProtKB-KW"/>
</dbReference>
<keyword evidence="4" id="KW-1185">Reference proteome</keyword>
<keyword evidence="1" id="KW-0732">Signal</keyword>
<feature type="signal peptide" evidence="1">
    <location>
        <begin position="1"/>
        <end position="26"/>
    </location>
</feature>
<dbReference type="RefSeq" id="WP_249302681.1">
    <property type="nucleotide sequence ID" value="NZ_JACRSW010000008.1"/>
</dbReference>
<dbReference type="PROSITE" id="PS51257">
    <property type="entry name" value="PROKAR_LIPOPROTEIN"/>
    <property type="match status" value="1"/>
</dbReference>
<feature type="domain" description="PrcB C-terminal" evidence="2">
    <location>
        <begin position="73"/>
        <end position="130"/>
    </location>
</feature>
<accession>A0ABR7MRQ9</accession>
<dbReference type="InterPro" id="IPR025748">
    <property type="entry name" value="PrcB_C_dom"/>
</dbReference>
<evidence type="ECO:0000313" key="3">
    <source>
        <dbReference type="EMBL" id="MBC8556485.1"/>
    </source>
</evidence>
<dbReference type="EMBL" id="JACRSW010000008">
    <property type="protein sequence ID" value="MBC8556485.1"/>
    <property type="molecule type" value="Genomic_DNA"/>
</dbReference>
<evidence type="ECO:0000259" key="2">
    <source>
        <dbReference type="Pfam" id="PF14343"/>
    </source>
</evidence>
<dbReference type="GO" id="GO:0006508">
    <property type="term" value="P:proteolysis"/>
    <property type="evidence" value="ECO:0007669"/>
    <property type="project" value="UniProtKB-KW"/>
</dbReference>
<reference evidence="3 4" key="1">
    <citation type="submission" date="2020-08" db="EMBL/GenBank/DDBJ databases">
        <title>Genome public.</title>
        <authorList>
            <person name="Liu C."/>
            <person name="Sun Q."/>
        </authorList>
    </citation>
    <scope>NUCLEOTIDE SEQUENCE [LARGE SCALE GENOMIC DNA]</scope>
    <source>
        <strain evidence="3 4">BX3</strain>
    </source>
</reference>
<gene>
    <name evidence="3" type="ORF">H8700_01990</name>
</gene>
<evidence type="ECO:0000256" key="1">
    <source>
        <dbReference type="SAM" id="SignalP"/>
    </source>
</evidence>
<name>A0ABR7MRQ9_9FIRM</name>
<evidence type="ECO:0000313" key="4">
    <source>
        <dbReference type="Proteomes" id="UP000637513"/>
    </source>
</evidence>
<feature type="chain" id="PRO_5045565069" evidence="1">
    <location>
        <begin position="27"/>
        <end position="139"/>
    </location>
</feature>
<sequence length="139" mass="15655">MIKKQCLSLFCAICLFVLLFSLSGCGKNTKPAKTNDVDFTVVSAGDVPEELNKLIKERKKNPFELTFSDNASLYIVKGYGKQPTGGYSITVNDFYQSNDDLVFDTELLGPKKDDTFSTLPSYPYIIIKTEFRENPVVFR</sequence>
<protein>
    <submittedName>
        <fullName evidence="3">Protease complex subunit PrcB family protein</fullName>
    </submittedName>
</protein>
<proteinExistence type="predicted"/>
<keyword evidence="3" id="KW-0645">Protease</keyword>
<dbReference type="Pfam" id="PF14343">
    <property type="entry name" value="PrcB_C"/>
    <property type="match status" value="1"/>
</dbReference>
<organism evidence="3 4">
    <name type="scientific">Jutongia hominis</name>
    <dbReference type="NCBI Taxonomy" id="2763664"/>
    <lineage>
        <taxon>Bacteria</taxon>
        <taxon>Bacillati</taxon>
        <taxon>Bacillota</taxon>
        <taxon>Clostridia</taxon>
        <taxon>Lachnospirales</taxon>
        <taxon>Lachnospiraceae</taxon>
        <taxon>Jutongia</taxon>
    </lineage>
</organism>
<comment type="caution">
    <text evidence="3">The sequence shown here is derived from an EMBL/GenBank/DDBJ whole genome shotgun (WGS) entry which is preliminary data.</text>
</comment>
<dbReference type="Proteomes" id="UP000637513">
    <property type="component" value="Unassembled WGS sequence"/>
</dbReference>
<keyword evidence="3" id="KW-0378">Hydrolase</keyword>